<proteinExistence type="predicted"/>
<evidence type="ECO:0000313" key="3">
    <source>
        <dbReference type="Proteomes" id="UP001152533"/>
    </source>
</evidence>
<feature type="region of interest" description="Disordered" evidence="1">
    <location>
        <begin position="103"/>
        <end position="130"/>
    </location>
</feature>
<evidence type="ECO:0000256" key="1">
    <source>
        <dbReference type="SAM" id="MobiDB-lite"/>
    </source>
</evidence>
<evidence type="ECO:0000313" key="2">
    <source>
        <dbReference type="EMBL" id="CAI0654081.1"/>
    </source>
</evidence>
<comment type="caution">
    <text evidence="2">The sequence shown here is derived from an EMBL/GenBank/DDBJ whole genome shotgun (WGS) entry which is preliminary data.</text>
</comment>
<reference evidence="2" key="1">
    <citation type="submission" date="2022-08" db="EMBL/GenBank/DDBJ databases">
        <authorList>
            <person name="Giroux E."/>
            <person name="Giroux E."/>
        </authorList>
    </citation>
    <scope>NUCLEOTIDE SEQUENCE</scope>
    <source>
        <strain evidence="2">H1091258</strain>
    </source>
</reference>
<dbReference type="Proteomes" id="UP001152533">
    <property type="component" value="Unassembled WGS sequence"/>
</dbReference>
<accession>A0A9W4S6Z4</accession>
<protein>
    <submittedName>
        <fullName evidence="2">Uncharacterized protein</fullName>
    </submittedName>
</protein>
<gene>
    <name evidence="2" type="ORF">CGXH109_LOCUS134415</name>
</gene>
<sequence>MLQEKHTINFSSKHAGSAQAKPSNSFFPKFFLNFLTNQSPAATAPYSTISLYLSRDRYSHIGRNISAGYLLTSLSGPLGSPRRQHIRSISSLCILYPAKSPSFRAQQPTADRGESRQARRAGYPQLRPKS</sequence>
<dbReference type="AlphaFoldDB" id="A0A9W4S6Z4"/>
<keyword evidence="3" id="KW-1185">Reference proteome</keyword>
<organism evidence="2 3">
    <name type="scientific">Colletotrichum noveboracense</name>
    <dbReference type="NCBI Taxonomy" id="2664923"/>
    <lineage>
        <taxon>Eukaryota</taxon>
        <taxon>Fungi</taxon>
        <taxon>Dikarya</taxon>
        <taxon>Ascomycota</taxon>
        <taxon>Pezizomycotina</taxon>
        <taxon>Sordariomycetes</taxon>
        <taxon>Hypocreomycetidae</taxon>
        <taxon>Glomerellales</taxon>
        <taxon>Glomerellaceae</taxon>
        <taxon>Colletotrichum</taxon>
        <taxon>Colletotrichum gloeosporioides species complex</taxon>
    </lineage>
</organism>
<name>A0A9W4S6Z4_9PEZI</name>
<dbReference type="EMBL" id="CAMGZC010001946">
    <property type="protein sequence ID" value="CAI0654081.1"/>
    <property type="molecule type" value="Genomic_DNA"/>
</dbReference>